<accession>A0A5C5Y1E4</accession>
<dbReference type="RefSeq" id="WP_196784820.1">
    <property type="nucleotide sequence ID" value="NZ_CP036319.1"/>
</dbReference>
<comment type="caution">
    <text evidence="1">The sequence shown here is derived from an EMBL/GenBank/DDBJ whole genome shotgun (WGS) entry which is preliminary data.</text>
</comment>
<keyword evidence="2" id="KW-1185">Reference proteome</keyword>
<dbReference type="Proteomes" id="UP000317238">
    <property type="component" value="Unassembled WGS sequence"/>
</dbReference>
<dbReference type="EMBL" id="SJPL01000001">
    <property type="protein sequence ID" value="TWT69034.1"/>
    <property type="molecule type" value="Genomic_DNA"/>
</dbReference>
<evidence type="ECO:0000313" key="1">
    <source>
        <dbReference type="EMBL" id="TWT69034.1"/>
    </source>
</evidence>
<name>A0A5C5Y1E4_9PLAN</name>
<sequence length="115" mass="13267">MIGLRSNTMGWTAGDWAVYRKSKISSKPGLRAARVVATPKGESYNYLVDKYWVVEQVKSDGRLVLRTPGGKKNLVDSDDPNLRRPSLWDRFLFRERFQFIEEQMQDQQDSSPDPS</sequence>
<proteinExistence type="predicted"/>
<gene>
    <name evidence="1" type="ORF">Pan14r_13180</name>
</gene>
<protein>
    <submittedName>
        <fullName evidence="1">Uncharacterized protein</fullName>
    </submittedName>
</protein>
<organism evidence="1 2">
    <name type="scientific">Crateriforma conspicua</name>
    <dbReference type="NCBI Taxonomy" id="2527996"/>
    <lineage>
        <taxon>Bacteria</taxon>
        <taxon>Pseudomonadati</taxon>
        <taxon>Planctomycetota</taxon>
        <taxon>Planctomycetia</taxon>
        <taxon>Planctomycetales</taxon>
        <taxon>Planctomycetaceae</taxon>
        <taxon>Crateriforma</taxon>
    </lineage>
</organism>
<dbReference type="AlphaFoldDB" id="A0A5C5Y1E4"/>
<evidence type="ECO:0000313" key="2">
    <source>
        <dbReference type="Proteomes" id="UP000317238"/>
    </source>
</evidence>
<reference evidence="1 2" key="1">
    <citation type="submission" date="2019-02" db="EMBL/GenBank/DDBJ databases">
        <title>Deep-cultivation of Planctomycetes and their phenomic and genomic characterization uncovers novel biology.</title>
        <authorList>
            <person name="Wiegand S."/>
            <person name="Jogler M."/>
            <person name="Boedeker C."/>
            <person name="Pinto D."/>
            <person name="Vollmers J."/>
            <person name="Rivas-Marin E."/>
            <person name="Kohn T."/>
            <person name="Peeters S.H."/>
            <person name="Heuer A."/>
            <person name="Rast P."/>
            <person name="Oberbeckmann S."/>
            <person name="Bunk B."/>
            <person name="Jeske O."/>
            <person name="Meyerdierks A."/>
            <person name="Storesund J.E."/>
            <person name="Kallscheuer N."/>
            <person name="Luecker S."/>
            <person name="Lage O.M."/>
            <person name="Pohl T."/>
            <person name="Merkel B.J."/>
            <person name="Hornburger P."/>
            <person name="Mueller R.-W."/>
            <person name="Bruemmer F."/>
            <person name="Labrenz M."/>
            <person name="Spormann A.M."/>
            <person name="Op Den Camp H."/>
            <person name="Overmann J."/>
            <person name="Amann R."/>
            <person name="Jetten M.S.M."/>
            <person name="Mascher T."/>
            <person name="Medema M.H."/>
            <person name="Devos D.P."/>
            <person name="Kaster A.-K."/>
            <person name="Ovreas L."/>
            <person name="Rohde M."/>
            <person name="Galperin M.Y."/>
            <person name="Jogler C."/>
        </authorList>
    </citation>
    <scope>NUCLEOTIDE SEQUENCE [LARGE SCALE GENOMIC DNA]</scope>
    <source>
        <strain evidence="1 2">Pan14r</strain>
    </source>
</reference>